<feature type="transmembrane region" description="Helical" evidence="1">
    <location>
        <begin position="76"/>
        <end position="96"/>
    </location>
</feature>
<evidence type="ECO:0000256" key="1">
    <source>
        <dbReference type="SAM" id="Phobius"/>
    </source>
</evidence>
<dbReference type="Proteomes" id="UP000228700">
    <property type="component" value="Unassembled WGS sequence"/>
</dbReference>
<accession>A0A2M8LC19</accession>
<keyword evidence="1" id="KW-0472">Membrane</keyword>
<dbReference type="AlphaFoldDB" id="A0A2M8LC19"/>
<sequence length="166" mass="19037">MSKELSEITKRVIGQINEKNIKMRSRAYFIIGSILTMCGIIASIVVSTFFIGLIRFTFRSHGPMGGYRLNQLISTFPWWMVFVAVLGLVIGTWLLHRYDFSYKIDFRVLVIGVIVAVFIAGWFIDFVGINNVLSRREFMRGLYQKSTVDNMSDIPLHVGGQQRFTN</sequence>
<keyword evidence="1" id="KW-1133">Transmembrane helix</keyword>
<reference evidence="3" key="1">
    <citation type="submission" date="2017-09" db="EMBL/GenBank/DDBJ databases">
        <title>Depth-based differentiation of microbial function through sediment-hosted aquifers and enrichment of novel symbionts in the deep terrestrial subsurface.</title>
        <authorList>
            <person name="Probst A.J."/>
            <person name="Ladd B."/>
            <person name="Jarett J.K."/>
            <person name="Geller-Mcgrath D.E."/>
            <person name="Sieber C.M.K."/>
            <person name="Emerson J.B."/>
            <person name="Anantharaman K."/>
            <person name="Thomas B.C."/>
            <person name="Malmstrom R."/>
            <person name="Stieglmeier M."/>
            <person name="Klingl A."/>
            <person name="Woyke T."/>
            <person name="Ryan C.M."/>
            <person name="Banfield J.F."/>
        </authorList>
    </citation>
    <scope>NUCLEOTIDE SEQUENCE [LARGE SCALE GENOMIC DNA]</scope>
</reference>
<evidence type="ECO:0000313" key="2">
    <source>
        <dbReference type="EMBL" id="PJE74166.1"/>
    </source>
</evidence>
<name>A0A2M8LC19_9BACT</name>
<feature type="transmembrane region" description="Helical" evidence="1">
    <location>
        <begin position="27"/>
        <end position="56"/>
    </location>
</feature>
<feature type="transmembrane region" description="Helical" evidence="1">
    <location>
        <begin position="108"/>
        <end position="129"/>
    </location>
</feature>
<keyword evidence="1" id="KW-0812">Transmembrane</keyword>
<protein>
    <submittedName>
        <fullName evidence="2">Uncharacterized protein</fullName>
    </submittedName>
</protein>
<gene>
    <name evidence="2" type="ORF">COV01_01550</name>
</gene>
<dbReference type="EMBL" id="PFEQ01000009">
    <property type="protein sequence ID" value="PJE74166.1"/>
    <property type="molecule type" value="Genomic_DNA"/>
</dbReference>
<organism evidence="2 3">
    <name type="scientific">Candidatus Taylorbacteria bacterium CG10_big_fil_rev_8_21_14_0_10_41_48</name>
    <dbReference type="NCBI Taxonomy" id="1975024"/>
    <lineage>
        <taxon>Bacteria</taxon>
        <taxon>Candidatus Tayloriibacteriota</taxon>
    </lineage>
</organism>
<evidence type="ECO:0000313" key="3">
    <source>
        <dbReference type="Proteomes" id="UP000228700"/>
    </source>
</evidence>
<proteinExistence type="predicted"/>
<comment type="caution">
    <text evidence="2">The sequence shown here is derived from an EMBL/GenBank/DDBJ whole genome shotgun (WGS) entry which is preliminary data.</text>
</comment>